<evidence type="ECO:0000313" key="13">
    <source>
        <dbReference type="EMBL" id="KAK6626775.1"/>
    </source>
</evidence>
<evidence type="ECO:0000259" key="11">
    <source>
        <dbReference type="Pfam" id="PF04869"/>
    </source>
</evidence>
<evidence type="ECO:0000256" key="6">
    <source>
        <dbReference type="ARBA" id="ARBA00023034"/>
    </source>
</evidence>
<feature type="coiled-coil region" evidence="9">
    <location>
        <begin position="653"/>
        <end position="680"/>
    </location>
</feature>
<reference evidence="13 14" key="1">
    <citation type="submission" date="2023-09" db="EMBL/GenBank/DDBJ databases">
        <title>Genomes of two closely related lineages of the louse Polyplax serrata with different host specificities.</title>
        <authorList>
            <person name="Martinu J."/>
            <person name="Tarabai H."/>
            <person name="Stefka J."/>
            <person name="Hypsa V."/>
        </authorList>
    </citation>
    <scope>NUCLEOTIDE SEQUENCE [LARGE SCALE GENOMIC DNA]</scope>
    <source>
        <strain evidence="13">98ZLc_SE</strain>
    </source>
</reference>
<dbReference type="InterPro" id="IPR006953">
    <property type="entry name" value="Vesicle_Uso1_P115_head"/>
</dbReference>
<dbReference type="SUPFAM" id="SSF48371">
    <property type="entry name" value="ARM repeat"/>
    <property type="match status" value="1"/>
</dbReference>
<feature type="domain" description="Vesicle tethering protein Uso1/P115-like head" evidence="11">
    <location>
        <begin position="352"/>
        <end position="634"/>
    </location>
</feature>
<evidence type="ECO:0000256" key="3">
    <source>
        <dbReference type="ARBA" id="ARBA00004555"/>
    </source>
</evidence>
<evidence type="ECO:0000256" key="2">
    <source>
        <dbReference type="ARBA" id="ARBA00004496"/>
    </source>
</evidence>
<dbReference type="InterPro" id="IPR024095">
    <property type="entry name" value="Vesicle_P115"/>
</dbReference>
<evidence type="ECO:0000256" key="7">
    <source>
        <dbReference type="ARBA" id="ARBA00023054"/>
    </source>
</evidence>
<dbReference type="InterPro" id="IPR011989">
    <property type="entry name" value="ARM-like"/>
</dbReference>
<keyword evidence="7 9" id="KW-0175">Coiled coil</keyword>
<evidence type="ECO:0000256" key="8">
    <source>
        <dbReference type="ARBA" id="ARBA00023136"/>
    </source>
</evidence>
<evidence type="ECO:0008006" key="15">
    <source>
        <dbReference type="Google" id="ProtNLM"/>
    </source>
</evidence>
<dbReference type="Pfam" id="PF18770">
    <property type="entry name" value="Arm_vescicular"/>
    <property type="match status" value="1"/>
</dbReference>
<gene>
    <name evidence="13" type="ORF">RUM44_009252</name>
</gene>
<keyword evidence="8" id="KW-0472">Membrane</keyword>
<dbReference type="Pfam" id="PF04869">
    <property type="entry name" value="Uso1_p115_head"/>
    <property type="match status" value="1"/>
</dbReference>
<dbReference type="InterPro" id="IPR016024">
    <property type="entry name" value="ARM-type_fold"/>
</dbReference>
<sequence length="866" mass="96845">MEYFRSGLKSVLGSSQPGDRPSAPETIEKLVDRVKTSTLLEDRRDACRALKSLSKKYRVEVGAQGMDAFVHSLQTDSNDCELVGYVLDTLCNVTSPETFEDEDQPVVSGDLSKIGAQFTEIFIKQPENVGLVLAFLDEFDFRVRWPAIKLLISLIENKTKEIQEIVLVSPMAVSKLMDLLGDSREIIRNDVLLLLIQLTKGNANIQKIVAFENAFDRIFEVIKDEGFADGGIIVQDSFLLMLNLLRNNTSNINFFKEGSYIQKCAPMFALPTDGVDTDNWTSQRVANVHCMLQVIRTLVSPSNPTQITSSCQGIMKSSGLLEELCSVLMASGVPADILTETINTVAEVIRGNFTNQEYFAGVMAPSTPPRPVIVVLLMSMVNEKQPFVLRCAVLYCFQCFLFKNEFGQAQLIQTLLPSSSQVTALTCGQLLCGGLFSPDPLSNWFSAVALSHGVIENPVEKEQLLKVMLATSPGATPVSLLHQCSLLLQQNNQIQSKFGLLMLLCMWLSHCPQAVSQFLSIPSNIPFLTAQTASMEHDETQELLQGLCSFLMGICVNFNDNSVPSFSKENLCQIISKRIGVEMFLDKLGEVSKHEQYTKASKHPNIRAEKSADLLLDHEFCRLFKALEGLVGKAVSPKVDFMNGSDVPDSVLLLQYKEVIRDQDNKLQMLETEVGRLRGQEAVALKQLQELHGTVQQLKDENVLLRAHASSSGSDFNFSQELSRQIEYYKNEVEQWKNQYMNMVAHKDMEIQQLKAAAVGSQEVEKEMENLAISSTGDAEKQLREELSRERQKFTEVEKKLSKLEETESELDKLKKDQDNLLELLSEQEEKLEEFRCRLRQLGQKVDDEDDEVAVSEGVGVSIEVP</sequence>
<name>A0ABR1AS56_POLSC</name>
<evidence type="ECO:0000256" key="10">
    <source>
        <dbReference type="SAM" id="MobiDB-lite"/>
    </source>
</evidence>
<dbReference type="EMBL" id="JAWJWF010000045">
    <property type="protein sequence ID" value="KAK6626775.1"/>
    <property type="molecule type" value="Genomic_DNA"/>
</dbReference>
<keyword evidence="6" id="KW-0333">Golgi apparatus</keyword>
<evidence type="ECO:0000313" key="14">
    <source>
        <dbReference type="Proteomes" id="UP001359485"/>
    </source>
</evidence>
<evidence type="ECO:0000256" key="5">
    <source>
        <dbReference type="ARBA" id="ARBA00022737"/>
    </source>
</evidence>
<evidence type="ECO:0000259" key="12">
    <source>
        <dbReference type="Pfam" id="PF04871"/>
    </source>
</evidence>
<feature type="region of interest" description="Disordered" evidence="10">
    <location>
        <begin position="1"/>
        <end position="24"/>
    </location>
</feature>
<keyword evidence="14" id="KW-1185">Reference proteome</keyword>
<keyword evidence="4" id="KW-0963">Cytoplasm</keyword>
<dbReference type="PANTHER" id="PTHR10013:SF0">
    <property type="entry name" value="GENERAL VESICULAR TRANSPORT FACTOR P115"/>
    <property type="match status" value="1"/>
</dbReference>
<protein>
    <recommendedName>
        <fullName evidence="15">General vesicular transport factor p115</fullName>
    </recommendedName>
</protein>
<keyword evidence="5" id="KW-0677">Repeat</keyword>
<evidence type="ECO:0000256" key="4">
    <source>
        <dbReference type="ARBA" id="ARBA00022490"/>
    </source>
</evidence>
<organism evidence="13 14">
    <name type="scientific">Polyplax serrata</name>
    <name type="common">Common mouse louse</name>
    <dbReference type="NCBI Taxonomy" id="468196"/>
    <lineage>
        <taxon>Eukaryota</taxon>
        <taxon>Metazoa</taxon>
        <taxon>Ecdysozoa</taxon>
        <taxon>Arthropoda</taxon>
        <taxon>Hexapoda</taxon>
        <taxon>Insecta</taxon>
        <taxon>Pterygota</taxon>
        <taxon>Neoptera</taxon>
        <taxon>Paraneoptera</taxon>
        <taxon>Psocodea</taxon>
        <taxon>Troctomorpha</taxon>
        <taxon>Phthiraptera</taxon>
        <taxon>Anoplura</taxon>
        <taxon>Polyplacidae</taxon>
        <taxon>Polyplax</taxon>
    </lineage>
</organism>
<dbReference type="InterPro" id="IPR006955">
    <property type="entry name" value="Uso1_p115_C"/>
</dbReference>
<dbReference type="PANTHER" id="PTHR10013">
    <property type="entry name" value="GENERAL VESICULAR TRANSPORT FACTOR P115"/>
    <property type="match status" value="1"/>
</dbReference>
<accession>A0ABR1AS56</accession>
<comment type="subcellular location">
    <subcellularLocation>
        <location evidence="2">Cytoplasm</location>
    </subcellularLocation>
    <subcellularLocation>
        <location evidence="1">Endomembrane system</location>
        <topology evidence="1">Peripheral membrane protein</topology>
    </subcellularLocation>
    <subcellularLocation>
        <location evidence="3">Golgi apparatus</location>
    </subcellularLocation>
</comment>
<dbReference type="Pfam" id="PF04871">
    <property type="entry name" value="Uso1_p115_C"/>
    <property type="match status" value="1"/>
</dbReference>
<feature type="region of interest" description="Disordered" evidence="10">
    <location>
        <begin position="847"/>
        <end position="866"/>
    </location>
</feature>
<feature type="compositionally biased region" description="Low complexity" evidence="10">
    <location>
        <begin position="855"/>
        <end position="866"/>
    </location>
</feature>
<dbReference type="Proteomes" id="UP001359485">
    <property type="component" value="Unassembled WGS sequence"/>
</dbReference>
<dbReference type="Gene3D" id="1.25.10.10">
    <property type="entry name" value="Leucine-rich Repeat Variant"/>
    <property type="match status" value="1"/>
</dbReference>
<feature type="domain" description="Uso1/p115-like vesicle tethering protein C-terminal" evidence="12">
    <location>
        <begin position="730"/>
        <end position="852"/>
    </location>
</feature>
<evidence type="ECO:0000256" key="1">
    <source>
        <dbReference type="ARBA" id="ARBA00004184"/>
    </source>
</evidence>
<dbReference type="InterPro" id="IPR041209">
    <property type="entry name" value="P115_Arm_rpt"/>
</dbReference>
<proteinExistence type="predicted"/>
<comment type="caution">
    <text evidence="13">The sequence shown here is derived from an EMBL/GenBank/DDBJ whole genome shotgun (WGS) entry which is preliminary data.</text>
</comment>
<evidence type="ECO:0000256" key="9">
    <source>
        <dbReference type="SAM" id="Coils"/>
    </source>
</evidence>